<feature type="domain" description="Roadblock/LAMTOR2" evidence="1">
    <location>
        <begin position="16"/>
        <end position="106"/>
    </location>
</feature>
<dbReference type="InterPro" id="IPR004942">
    <property type="entry name" value="Roadblock/LAMTOR2_dom"/>
</dbReference>
<dbReference type="Pfam" id="PF03259">
    <property type="entry name" value="Robl_LC7"/>
    <property type="match status" value="1"/>
</dbReference>
<dbReference type="GO" id="GO:0060090">
    <property type="term" value="F:molecular adaptor activity"/>
    <property type="evidence" value="ECO:0007669"/>
    <property type="project" value="InterPro"/>
</dbReference>
<dbReference type="AlphaFoldDB" id="A0A5A9XLB2"/>
<dbReference type="SUPFAM" id="SSF103196">
    <property type="entry name" value="Roadblock/LC7 domain"/>
    <property type="match status" value="1"/>
</dbReference>
<comment type="caution">
    <text evidence="2">The sequence shown here is derived from an EMBL/GenBank/DDBJ whole genome shotgun (WGS) entry which is preliminary data.</text>
</comment>
<dbReference type="SMART" id="SM00960">
    <property type="entry name" value="Robl_LC7"/>
    <property type="match status" value="1"/>
</dbReference>
<accession>A0A5A9XLB2</accession>
<proteinExistence type="predicted"/>
<dbReference type="Gene3D" id="3.30.450.30">
    <property type="entry name" value="Dynein light chain 2a, cytoplasmic"/>
    <property type="match status" value="1"/>
</dbReference>
<dbReference type="Proteomes" id="UP000324298">
    <property type="component" value="Unassembled WGS sequence"/>
</dbReference>
<evidence type="ECO:0000313" key="2">
    <source>
        <dbReference type="EMBL" id="KAA0893590.1"/>
    </source>
</evidence>
<reference evidence="2 3" key="1">
    <citation type="submission" date="2019-04" db="EMBL/GenBank/DDBJ databases">
        <title>Geobacter ruber sp. nov., ferric-reducing bacteria isolated from paddy soil.</title>
        <authorList>
            <person name="Xu Z."/>
            <person name="Masuda Y."/>
            <person name="Itoh H."/>
            <person name="Senoo K."/>
        </authorList>
    </citation>
    <scope>NUCLEOTIDE SEQUENCE [LARGE SCALE GENOMIC DNA]</scope>
    <source>
        <strain evidence="2 3">Red88</strain>
    </source>
</reference>
<evidence type="ECO:0000259" key="1">
    <source>
        <dbReference type="SMART" id="SM00960"/>
    </source>
</evidence>
<dbReference type="GO" id="GO:0032008">
    <property type="term" value="P:positive regulation of TOR signaling"/>
    <property type="evidence" value="ECO:0007669"/>
    <property type="project" value="InterPro"/>
</dbReference>
<organism evidence="2 3">
    <name type="scientific">Oryzomonas rubra</name>
    <dbReference type="NCBI Taxonomy" id="2509454"/>
    <lineage>
        <taxon>Bacteria</taxon>
        <taxon>Pseudomonadati</taxon>
        <taxon>Thermodesulfobacteriota</taxon>
        <taxon>Desulfuromonadia</taxon>
        <taxon>Geobacterales</taxon>
        <taxon>Geobacteraceae</taxon>
        <taxon>Oryzomonas</taxon>
    </lineage>
</organism>
<dbReference type="GO" id="GO:0005085">
    <property type="term" value="F:guanyl-nucleotide exchange factor activity"/>
    <property type="evidence" value="ECO:0007669"/>
    <property type="project" value="InterPro"/>
</dbReference>
<gene>
    <name evidence="2" type="ORF">ET418_07220</name>
</gene>
<evidence type="ECO:0000313" key="3">
    <source>
        <dbReference type="Proteomes" id="UP000324298"/>
    </source>
</evidence>
<dbReference type="RefSeq" id="WP_149306905.1">
    <property type="nucleotide sequence ID" value="NZ_SRSD01000003.1"/>
</dbReference>
<sequence length="163" mass="17982">MSTPQMVMYDEEFQEINEVIGRLLKEANAKVIFLVDKNGQLISGVGETERFDTTSLASLTAGNIAATGGLAKLIGEKEFSILFHEGEKDNLHISIVGGRVILVVLFDSRSSLGLVRLRVKKSSEELSGIFEKLLRKAEDKEKRGVSDFPFAEITDDDIDSLFS</sequence>
<dbReference type="EMBL" id="SRSD01000003">
    <property type="protein sequence ID" value="KAA0893590.1"/>
    <property type="molecule type" value="Genomic_DNA"/>
</dbReference>
<name>A0A5A9XLB2_9BACT</name>
<protein>
    <submittedName>
        <fullName evidence="2">Roadblock/LC7 domain-containing protein</fullName>
    </submittedName>
</protein>
<keyword evidence="3" id="KW-1185">Reference proteome</keyword>
<dbReference type="InterPro" id="IPR037587">
    <property type="entry name" value="LAMTOR2-like"/>
</dbReference>
<dbReference type="OrthoDB" id="9790687at2"/>
<dbReference type="PANTHER" id="PTHR13323">
    <property type="entry name" value="LATE ENDOSOMAL/LYSOSOMAL MP1 INTERACTING PROTEIN"/>
    <property type="match status" value="1"/>
</dbReference>